<evidence type="ECO:0000256" key="1">
    <source>
        <dbReference type="SAM" id="SignalP"/>
    </source>
</evidence>
<dbReference type="PIRSF" id="PIRSF029171">
    <property type="entry name" value="Esterase_LipA"/>
    <property type="match status" value="1"/>
</dbReference>
<dbReference type="PANTHER" id="PTHR34853">
    <property type="match status" value="1"/>
</dbReference>
<sequence>MMKNNLVRGAAAVVLAAVLGSLAVPVAAAAGPGPAPGPGPGWKPAVEATAAPQAAPRGTLLRVTPVAALGRDQVRAYEAESGVDTATVRYGVRAYRIEYATVTPEGRPTTATGLLTLPEGGPRRPDLVSDTHGTLAYRDGAPSGPLGWNRLTPYLHASAGRAVAAPDYLGLGGGPGPHPYLDTRSAVTASHDMLRAARTASGRLGRPLSRDVYVTGFSQGGQVAMALGRELSRPGSGFRLRALAPMAGPYDLAGQMTALTDGRTDPRSAVFYLSYFLTAQNRLHPLYRDPAEVFREPYAQRVAGLFDGSRSEEEIVAALPGTLDELLTPAWAELVRRPEGALLSVLRANSGVCDWRPGVPVRLYAAAGDRDVPIGHARACAAELAGNGVRARLVDQGPAADHNGTAIRSLGEVARWFDALSRP</sequence>
<protein>
    <submittedName>
        <fullName evidence="2">Alpha/beta hydrolase</fullName>
    </submittedName>
</protein>
<feature type="signal peptide" evidence="1">
    <location>
        <begin position="1"/>
        <end position="29"/>
    </location>
</feature>
<feature type="chain" id="PRO_5025023670" evidence="1">
    <location>
        <begin position="30"/>
        <end position="423"/>
    </location>
</feature>
<dbReference type="PANTHER" id="PTHR34853:SF1">
    <property type="entry name" value="LIPASE 5"/>
    <property type="match status" value="1"/>
</dbReference>
<evidence type="ECO:0000313" key="2">
    <source>
        <dbReference type="EMBL" id="QES52464.1"/>
    </source>
</evidence>
<dbReference type="InterPro" id="IPR005152">
    <property type="entry name" value="Lipase_secreted"/>
</dbReference>
<name>A0A5P2DBC2_STRVZ</name>
<evidence type="ECO:0000313" key="3">
    <source>
        <dbReference type="Proteomes" id="UP000325211"/>
    </source>
</evidence>
<dbReference type="SUPFAM" id="SSF53474">
    <property type="entry name" value="alpha/beta-Hydrolases"/>
    <property type="match status" value="1"/>
</dbReference>
<keyword evidence="2" id="KW-0378">Hydrolase</keyword>
<dbReference type="EMBL" id="CP029190">
    <property type="protein sequence ID" value="QES52464.1"/>
    <property type="molecule type" value="Genomic_DNA"/>
</dbReference>
<dbReference type="Proteomes" id="UP000325211">
    <property type="component" value="Chromosome"/>
</dbReference>
<proteinExistence type="predicted"/>
<dbReference type="RefSeq" id="WP_150208821.1">
    <property type="nucleotide sequence ID" value="NZ_CP029190.1"/>
</dbReference>
<organism evidence="2 3">
    <name type="scientific">Streptomyces venezuelae</name>
    <dbReference type="NCBI Taxonomy" id="54571"/>
    <lineage>
        <taxon>Bacteria</taxon>
        <taxon>Bacillati</taxon>
        <taxon>Actinomycetota</taxon>
        <taxon>Actinomycetes</taxon>
        <taxon>Kitasatosporales</taxon>
        <taxon>Streptomycetaceae</taxon>
        <taxon>Streptomyces</taxon>
    </lineage>
</organism>
<dbReference type="Gene3D" id="1.10.260.160">
    <property type="match status" value="1"/>
</dbReference>
<dbReference type="GO" id="GO:0004806">
    <property type="term" value="F:triacylglycerol lipase activity"/>
    <property type="evidence" value="ECO:0007669"/>
    <property type="project" value="InterPro"/>
</dbReference>
<dbReference type="OrthoDB" id="4857813at2"/>
<keyword evidence="1" id="KW-0732">Signal</keyword>
<dbReference type="GO" id="GO:0016042">
    <property type="term" value="P:lipid catabolic process"/>
    <property type="evidence" value="ECO:0007669"/>
    <property type="project" value="InterPro"/>
</dbReference>
<gene>
    <name evidence="2" type="ORF">DEJ50_16910</name>
</gene>
<dbReference type="AlphaFoldDB" id="A0A5P2DBC2"/>
<dbReference type="Gene3D" id="3.40.50.1820">
    <property type="entry name" value="alpha/beta hydrolase"/>
    <property type="match status" value="1"/>
</dbReference>
<reference evidence="2 3" key="1">
    <citation type="submission" date="2018-05" db="EMBL/GenBank/DDBJ databases">
        <title>Streptomyces venezuelae.</title>
        <authorList>
            <person name="Kim W."/>
            <person name="Lee N."/>
            <person name="Cho B.-K."/>
        </authorList>
    </citation>
    <scope>NUCLEOTIDE SEQUENCE [LARGE SCALE GENOMIC DNA]</scope>
    <source>
        <strain evidence="2 3">ATCC 21782</strain>
    </source>
</reference>
<accession>A0A5P2DBC2</accession>
<dbReference type="InterPro" id="IPR029058">
    <property type="entry name" value="AB_hydrolase_fold"/>
</dbReference>